<reference evidence="1" key="1">
    <citation type="submission" date="2021-06" db="EMBL/GenBank/DDBJ databases">
        <authorList>
            <person name="Kallberg Y."/>
            <person name="Tangrot J."/>
            <person name="Rosling A."/>
        </authorList>
    </citation>
    <scope>NUCLEOTIDE SEQUENCE</scope>
    <source>
        <strain evidence="1">IA702</strain>
    </source>
</reference>
<comment type="caution">
    <text evidence="1">The sequence shown here is derived from an EMBL/GenBank/DDBJ whole genome shotgun (WGS) entry which is preliminary data.</text>
</comment>
<proteinExistence type="predicted"/>
<sequence>MVGLSKKKNVKPEKILEDIEKHLKNIAGKKKEIEKSFSTKLKELESQREVKINSLREKTEIGTLPSEREAIMEEIQNLNTYNKTIEKGFKEGKIDVEIIVELRKELEE</sequence>
<gene>
    <name evidence="1" type="ORF">POCULU_LOCUS3006</name>
</gene>
<dbReference type="EMBL" id="CAJVPJ010000309">
    <property type="protein sequence ID" value="CAG8509748.1"/>
    <property type="molecule type" value="Genomic_DNA"/>
</dbReference>
<evidence type="ECO:0000313" key="2">
    <source>
        <dbReference type="Proteomes" id="UP000789572"/>
    </source>
</evidence>
<accession>A0A9N8ZX87</accession>
<evidence type="ECO:0000313" key="1">
    <source>
        <dbReference type="EMBL" id="CAG8509748.1"/>
    </source>
</evidence>
<organism evidence="1 2">
    <name type="scientific">Paraglomus occultum</name>
    <dbReference type="NCBI Taxonomy" id="144539"/>
    <lineage>
        <taxon>Eukaryota</taxon>
        <taxon>Fungi</taxon>
        <taxon>Fungi incertae sedis</taxon>
        <taxon>Mucoromycota</taxon>
        <taxon>Glomeromycotina</taxon>
        <taxon>Glomeromycetes</taxon>
        <taxon>Paraglomerales</taxon>
        <taxon>Paraglomeraceae</taxon>
        <taxon>Paraglomus</taxon>
    </lineage>
</organism>
<keyword evidence="2" id="KW-1185">Reference proteome</keyword>
<dbReference type="AlphaFoldDB" id="A0A9N8ZX87"/>
<name>A0A9N8ZX87_9GLOM</name>
<dbReference type="OrthoDB" id="2444696at2759"/>
<dbReference type="Proteomes" id="UP000789572">
    <property type="component" value="Unassembled WGS sequence"/>
</dbReference>
<protein>
    <submittedName>
        <fullName evidence="1">206_t:CDS:1</fullName>
    </submittedName>
</protein>